<sequence length="120" mass="13430">MKPIVSVLIHVPDWRAATQWYCAAFPLATRIYHQPNDFGHLDVEGVAIEIVNADSKVACGAAGSVVYWRVEDLPQTVQRLEKLGAILYRGPMAIERGDWICQVRDPWGNCIGLRQLGLDK</sequence>
<dbReference type="InterPro" id="IPR037523">
    <property type="entry name" value="VOC_core"/>
</dbReference>
<dbReference type="Gene3D" id="3.10.180.10">
    <property type="entry name" value="2,3-Dihydroxybiphenyl 1,2-Dioxygenase, domain 1"/>
    <property type="match status" value="1"/>
</dbReference>
<dbReference type="InterPro" id="IPR029068">
    <property type="entry name" value="Glyas_Bleomycin-R_OHBP_Dase"/>
</dbReference>
<dbReference type="OrthoDB" id="6892799at2"/>
<reference evidence="2 3" key="1">
    <citation type="journal article" date="2013" name="Genome Announc.">
        <title>Draft Genome Sequence of Pseudomonas fluorescens LMG 5329, a White Line-Inducing Principle-Producing Bioindicator for the Mushroom Pathogen Pseudomonas tolaasii.</title>
        <authorList>
            <person name="Ghequire M.G."/>
            <person name="Rokni-Zadeh H."/>
            <person name="Zarrineh P."/>
            <person name="De Mot R."/>
        </authorList>
    </citation>
    <scope>NUCLEOTIDE SEQUENCE [LARGE SCALE GENOMIC DNA]</scope>
    <source>
        <strain evidence="2 3">LMG 5329</strain>
    </source>
</reference>
<gene>
    <name evidence="2" type="ORF">K814_0109545</name>
</gene>
<dbReference type="AlphaFoldDB" id="A0A0A1Z1M2"/>
<dbReference type="EMBL" id="ASGY01000070">
    <property type="protein sequence ID" value="KGE68185.1"/>
    <property type="molecule type" value="Genomic_DNA"/>
</dbReference>
<evidence type="ECO:0000313" key="3">
    <source>
        <dbReference type="Proteomes" id="UP000030060"/>
    </source>
</evidence>
<name>A0A0A1Z1M2_PSEFL</name>
<comment type="caution">
    <text evidence="2">The sequence shown here is derived from an EMBL/GenBank/DDBJ whole genome shotgun (WGS) entry which is preliminary data.</text>
</comment>
<evidence type="ECO:0000313" key="2">
    <source>
        <dbReference type="EMBL" id="KGE68185.1"/>
    </source>
</evidence>
<dbReference type="SUPFAM" id="SSF54593">
    <property type="entry name" value="Glyoxalase/Bleomycin resistance protein/Dihydroxybiphenyl dioxygenase"/>
    <property type="match status" value="1"/>
</dbReference>
<dbReference type="Proteomes" id="UP000030060">
    <property type="component" value="Unassembled WGS sequence"/>
</dbReference>
<dbReference type="PROSITE" id="PS51819">
    <property type="entry name" value="VOC"/>
    <property type="match status" value="1"/>
</dbReference>
<evidence type="ECO:0000259" key="1">
    <source>
        <dbReference type="PROSITE" id="PS51819"/>
    </source>
</evidence>
<protein>
    <recommendedName>
        <fullName evidence="1">VOC domain-containing protein</fullName>
    </recommendedName>
</protein>
<dbReference type="RefSeq" id="WP_038845002.1">
    <property type="nucleotide sequence ID" value="NZ_ASGY01000070.1"/>
</dbReference>
<feature type="domain" description="VOC" evidence="1">
    <location>
        <begin position="3"/>
        <end position="116"/>
    </location>
</feature>
<proteinExistence type="predicted"/>
<organism evidence="2 3">
    <name type="scientific">Pseudomonas fluorescens LMG 5329</name>
    <dbReference type="NCBI Taxonomy" id="1324332"/>
    <lineage>
        <taxon>Bacteria</taxon>
        <taxon>Pseudomonadati</taxon>
        <taxon>Pseudomonadota</taxon>
        <taxon>Gammaproteobacteria</taxon>
        <taxon>Pseudomonadales</taxon>
        <taxon>Pseudomonadaceae</taxon>
        <taxon>Pseudomonas</taxon>
    </lineage>
</organism>
<accession>A0A0A1Z1M2</accession>